<dbReference type="RefSeq" id="WP_115068787.1">
    <property type="nucleotide sequence ID" value="NZ_UHID01000006.1"/>
</dbReference>
<dbReference type="FunFam" id="1.10.1200.10:FF:000016">
    <property type="entry name" value="Non-ribosomal peptide synthase"/>
    <property type="match status" value="1"/>
</dbReference>
<dbReference type="FunFam" id="1.10.1200.10:FF:000005">
    <property type="entry name" value="Nonribosomal peptide synthetase 1"/>
    <property type="match status" value="2"/>
</dbReference>
<evidence type="ECO:0000256" key="7">
    <source>
        <dbReference type="SAM" id="MobiDB-lite"/>
    </source>
</evidence>
<dbReference type="Gene3D" id="3.30.559.30">
    <property type="entry name" value="Nonribosomal peptide synthetase, condensation domain"/>
    <property type="match status" value="4"/>
</dbReference>
<dbReference type="SMART" id="SM00823">
    <property type="entry name" value="PKS_PP"/>
    <property type="match status" value="4"/>
</dbReference>
<dbReference type="PANTHER" id="PTHR45527:SF1">
    <property type="entry name" value="FATTY ACID SYNTHASE"/>
    <property type="match status" value="1"/>
</dbReference>
<dbReference type="PROSITE" id="PS00455">
    <property type="entry name" value="AMP_BINDING"/>
    <property type="match status" value="4"/>
</dbReference>
<dbReference type="Gene3D" id="3.40.50.12780">
    <property type="entry name" value="N-terminal domain of ligase-like"/>
    <property type="match status" value="3"/>
</dbReference>
<dbReference type="Gene3D" id="2.30.38.10">
    <property type="entry name" value="Luciferase, Domain 3"/>
    <property type="match status" value="1"/>
</dbReference>
<keyword evidence="6" id="KW-0045">Antibiotic biosynthesis</keyword>
<evidence type="ECO:0000256" key="1">
    <source>
        <dbReference type="ARBA" id="ARBA00001957"/>
    </source>
</evidence>
<dbReference type="InterPro" id="IPR036736">
    <property type="entry name" value="ACP-like_sf"/>
</dbReference>
<dbReference type="NCBIfam" id="TIGR01733">
    <property type="entry name" value="AA-adenyl-dom"/>
    <property type="match status" value="4"/>
</dbReference>
<evidence type="ECO:0000256" key="4">
    <source>
        <dbReference type="ARBA" id="ARBA00022553"/>
    </source>
</evidence>
<dbReference type="GO" id="GO:0044550">
    <property type="term" value="P:secondary metabolite biosynthetic process"/>
    <property type="evidence" value="ECO:0007669"/>
    <property type="project" value="UniProtKB-ARBA"/>
</dbReference>
<dbReference type="GO" id="GO:0043041">
    <property type="term" value="P:amino acid activation for nonribosomal peptide biosynthetic process"/>
    <property type="evidence" value="ECO:0007669"/>
    <property type="project" value="TreeGrafter"/>
</dbReference>
<dbReference type="InterPro" id="IPR025110">
    <property type="entry name" value="AMP-bd_C"/>
</dbReference>
<proteinExistence type="inferred from homology"/>
<dbReference type="InterPro" id="IPR010060">
    <property type="entry name" value="NRPS_synth"/>
</dbReference>
<dbReference type="CDD" id="cd12117">
    <property type="entry name" value="A_NRPS_Srf_like"/>
    <property type="match status" value="1"/>
</dbReference>
<feature type="region of interest" description="Disordered" evidence="7">
    <location>
        <begin position="528"/>
        <end position="548"/>
    </location>
</feature>
<dbReference type="CDD" id="cd19531">
    <property type="entry name" value="LCL_NRPS-like"/>
    <property type="match status" value="2"/>
</dbReference>
<dbReference type="Pfam" id="PF13193">
    <property type="entry name" value="AMP-binding_C"/>
    <property type="match status" value="4"/>
</dbReference>
<accession>A0A380P0E6</accession>
<reference evidence="9 10" key="1">
    <citation type="submission" date="2018-06" db="EMBL/GenBank/DDBJ databases">
        <authorList>
            <consortium name="Pathogen Informatics"/>
            <person name="Doyle S."/>
        </authorList>
    </citation>
    <scope>NUCLEOTIDE SEQUENCE [LARGE SCALE GENOMIC DNA]</scope>
    <source>
        <strain evidence="9 10">NCTC7807</strain>
    </source>
</reference>
<dbReference type="InterPro" id="IPR009081">
    <property type="entry name" value="PP-bd_ACP"/>
</dbReference>
<feature type="region of interest" description="Disordered" evidence="7">
    <location>
        <begin position="2727"/>
        <end position="2754"/>
    </location>
</feature>
<feature type="domain" description="Carrier" evidence="8">
    <location>
        <begin position="4190"/>
        <end position="4267"/>
    </location>
</feature>
<dbReference type="FunFam" id="3.30.300.30:FF:000010">
    <property type="entry name" value="Enterobactin synthetase component F"/>
    <property type="match status" value="4"/>
</dbReference>
<dbReference type="CDD" id="cd17643">
    <property type="entry name" value="A_NRPS_Cytc1-like"/>
    <property type="match status" value="1"/>
</dbReference>
<dbReference type="Gene3D" id="1.10.1200.10">
    <property type="entry name" value="ACP-like"/>
    <property type="match status" value="4"/>
</dbReference>
<feature type="compositionally biased region" description="Polar residues" evidence="7">
    <location>
        <begin position="1"/>
        <end position="14"/>
    </location>
</feature>
<dbReference type="InterPro" id="IPR010071">
    <property type="entry name" value="AA_adenyl_dom"/>
</dbReference>
<feature type="domain" description="Carrier" evidence="8">
    <location>
        <begin position="546"/>
        <end position="621"/>
    </location>
</feature>
<gene>
    <name evidence="9" type="primary">lgrD_3</name>
    <name evidence="9" type="ORF">NCTC7807_03159</name>
</gene>
<evidence type="ECO:0000313" key="10">
    <source>
        <dbReference type="Proteomes" id="UP000254150"/>
    </source>
</evidence>
<dbReference type="CDD" id="cd19534">
    <property type="entry name" value="E_NRPS"/>
    <property type="match status" value="1"/>
</dbReference>
<evidence type="ECO:0000256" key="6">
    <source>
        <dbReference type="ARBA" id="ARBA00023194"/>
    </source>
</evidence>
<dbReference type="InterPro" id="IPR042099">
    <property type="entry name" value="ANL_N_sf"/>
</dbReference>
<evidence type="ECO:0000256" key="2">
    <source>
        <dbReference type="ARBA" id="ARBA00006432"/>
    </source>
</evidence>
<dbReference type="Pfam" id="PF00550">
    <property type="entry name" value="PP-binding"/>
    <property type="match status" value="4"/>
</dbReference>
<dbReference type="Proteomes" id="UP000254150">
    <property type="component" value="Unassembled WGS sequence"/>
</dbReference>
<dbReference type="InterPro" id="IPR020806">
    <property type="entry name" value="PKS_PP-bd"/>
</dbReference>
<keyword evidence="4" id="KW-0597">Phosphoprotein</keyword>
<dbReference type="GO" id="GO:0031177">
    <property type="term" value="F:phosphopantetheine binding"/>
    <property type="evidence" value="ECO:0007669"/>
    <property type="project" value="InterPro"/>
</dbReference>
<dbReference type="GO" id="GO:0072330">
    <property type="term" value="P:monocarboxylic acid biosynthetic process"/>
    <property type="evidence" value="ECO:0007669"/>
    <property type="project" value="UniProtKB-ARBA"/>
</dbReference>
<dbReference type="SUPFAM" id="SSF52777">
    <property type="entry name" value="CoA-dependent acyltransferases"/>
    <property type="match status" value="8"/>
</dbReference>
<sequence>MTTASSPHRNSAPAQATGEAGPPARDGSPVPPAWTTGPRPAPAATVLEAVAARAAHAPDAVAVEEPAAGLTYRRLHEESARLAGLLRARGVRRGDAVGVCVDRSAAQVTALLAVLRAGGVYVPVDPGYPADRIAYVLGDSAPRVLLVRDAERVPAGAHPAGGVLELDRLTGADAPGTGGNASPAPAPDDAAYMIYTSGSTGRPKGVVVPHAGLPGLAAAHVDALGLDAGSRVLQYVSPSFDVAMADILMTLTAGATLVLAEGQPMGEELLRLLAEGRVSHLMVPPVVLSTLPEGDLPDLRTLVIGGESCPDDIVARWSAGGRRVLNAYGPTEATVCTTLSAPLPPGATGPHPIGTPLPGTRTLVLDEALRPVPVGAWGELYLGGPLARGYHGRAGLTAARFTADPSGSGDRLYRTGDLVRWRADGTLEYGGRGDHQVKIRGLRIEPGEIEAVLAAHPDVRSAVVTAREDRPGARRLVAHLVAEPGRTLDPRSVRAHAAAGLPEFMVPAALVVLDALPLTANGKLDRLALPAPGPADTDRADRPRTAPRTATERVLARIWSEVLHAGEVGADDDFFDLGGDSILALQVVTRLRAATSVALPWRALFERPVLADLAALSDARAQEAGAPAPASVPRAERGAAVPLAPAQQRLWILHEFAPDSSEYNTSAALRVAGELDTAALNRAVDALVARHESLRTVFTSEDGRPVQVVRTPAAAPRVPVAERDLAGLGEQERAAALDAALGAEHAAPFDLRTGPLLRVLAVRLGPAEHVLMATLHHIVTDGWSAGVLVRDLGALYAAALTGAPDAGLPALPVQYADHALWQREATAGDALDGQVAYWRERLAGLEPLELPTDRPRPAVRTPAGAVHAFDVPAEVAQGLVALGREERSSLFMVVTALTQLLLARWSGRTDLAVGTVTSGRDQQETADLIGFFVNTLVLRTRVDESRSFAGLLAEVRDTTLAAFAHQDVPFDRLVEALAPERDPSRTPLVQAAVVLQNAFADLTSFAGLPAERAHVPRDAARFDLTFEFWGRAGGLSAEVEYSTDLFDRATVERLGRHWVELASAVVGEGARRPLCQVELVTGREREALLRGWGVSRTGVGQAPVTLGALWRSRVAARGTAGTAVVCGDETLSYAEVDARVERAARRLAAVGVGPEVRVGVALPRSVEWLTVLLAVTRLGGVYVPMDPEWPEERFAFVREDSGAALVVTPRTLWEWHEQPEPPGPAPVAEVPLDAGAYMIYTSGSTGRPKGVLVTHRGIAGFTAALAERFGITSDARVLQLASAGFDASVMELLMALSAGATLVIPDDGRALAGQDLHDTLATRRITHTLIPPTVLASIPTDLPRLPDLTVLATGGEALTPALVQRWAPGHRLLNAYGPTEITVAASISTPLDTRREGTPPIGQPVAEAHLTVRDRWLRLVPVGVPGELHVSGPGLARGYHERPALTAERFTADPHRPGQRLYRTGDLVRWTPEGVLEYLGRTDDQVKIRGLRIELGEIETALTAHPAVAQTTVTVREDTPGTPRIVAYTVPAEHTTGPDADTLRTWLGERLPAYMVPAAFVTLDALPRNSSGKLDRRALPAPAEETSGYVAPATPAEHTLCAIWAEALGLERVGTRDNFFTLGGDSILSIQVVSRARRAGLELTSRDIFTRQTVAALAAHLTAAGATAPPAARAEQGALSGPAATTPIREWFFAHHPATPHHFNMAVEFTPAPGTTPGTLRDALAAVLAQHDALRAVFRPDGHGGWSGELLAEADLDAVFRVRELAGMAEGDEEPVDGWAAWHQITEETQAGFDLAEGPLARMVAAVPAQGSVGAGPRVVRVLFTLHHLLTDGVSWRVLLDDLATAHEQLRAGRPVDLGPKTSSERQWARRLAEHTAAGGFDAQVPYWREVVERADSGPLPLDDPDGDATVGAQETVSVALDAEQTRALLQEVPPVYRTQVNDVLLTALARTLRGWTGRDRLAVHLEGHGREDLFADLDLTRTVGWFTSMYPVALGLPEGDAWGPAVMAVKEQLRAIPDRGIGYGALRHLGGALPSHAEPRISFNYLGRLDGLGERELYRATRMNPGGEFGPAETRPHELDVIGEVRDGRLVLTWSYSGARLRRSTVEGLAQAMAGELRTFLRHCAEPGAGGRTPSDFPLAGLAQAEVDTLLSRADGAGAGRGVADVYPLTPLQTGMVFHALAEPDSPSYLEQFSFTLDGARDLPALAAAWQRAVEGADALRVSVAWRDLGRPVQVVHERAELPVRTLDWSELTAAAREAALRDLLADDLARGLDLEAPPLMRLTLIRCAEESVRVVWTFHHLLLDGWSTAALLSDVLTGYAALTGARPAPRAEAARSRAPFREYVEWLSAQPTAPGLAYWKTRLAGFEEPTPLPYDRPSTGRAGHGQSSRHVVHDLSEALSSRVTAFTRQNGLTVNAVVQGAWALLLAQYAGEGDVVFGTTVSGRPAELPGAEEILGLFINTQPVRVGVPPRARVAGWLAGLQAAQVEARRHEHLPLSALETELPPGTPLFDSLVVFENYPVDTEEPGRFGLSLRDIEVTETTNYPLVLTAYDGARFRFDLGYDPARFDAATVRRLAAHLAHLVDALTADGDAELAAVPVLPETERARVLGEWGRGAESAVGRSVVEVFAERVAATPDAVAVSTGDTAVTYRQLDRRAERLAHALVERGVTAESRVGLLLERSADVVVAMLAVLKAGGAYVPLHAGHPEDRVRDILDRSGTTLLLTDRDQPSPAGVATLDPRTLPEAPASGPLPPAHPSSLAYVMFTSGSTGVPKGVAVTHADITALAADRRFAGGAHDRVLFHSPHSFDAATYEVWTPLLTGRTLVVATEDLTTTTIREAVADGVTALWITAALFGVLVEEDPRCFTGIREVWTGGDAVPHHAAHTLLTHHPDLTLVNGYGPTETTTFAVSGPLTAGDVAAGPAPLGTPMDNMRTYILDGALRPVPVGVPGELYLGGAGVARGYHDQPRLTAERFIPDPHHPGGRLYRTGDLARWRTDGRIDFLGRTDTQVKIRGYRIETGEIETALLSHPAVARSCVLAREDQPGTKYLAAYVVLDPDAGHGPDRSPGTTADALRAHLAESLPEYMVPAVFTTVEAIPLTVNGKVDRRALPVPEFTAPGAAYTAPRTETERALCAVWAEVLGLARVGVEDDFFALGGDSISSLKIVSRVRTALGTHLTPRALFDHPTVAGLAEAVAPAARETGVVPVARDGAPLPLSYAQERLWFLDDFARGGVEYNVVTALRLTGRLDRAALSAAVDGLVARHEALRTTFEAVDGRGTQVVHPRLDVPVRTAELDEALDLAASVPFDLRTGPLLRVLLARTAEDAHVLLLAMHHIVTDGWSMGIITRELSELYAAAVRGEEAVLPALPAQYPDFAVWQRDRHAGDALEADLAYWRGKLEGLEPLELPTDRPRPAVRDAAGSQYAFAVPAELTERLTRAGRDGRASLFMVLTAVTQLLLARYTGRRDISLGTVVSGRERAETEGLVGFFANTLVLRSTVDEARSFGEFLAEVRQTVLDAFAHQDVPFSRLIEELAPERDTSRTQLVQAMLVLQNTPPAALELPGVRVEEFLPPRDTAQFDLHLEFQPDAHGGLEGLAVHSDLFDGATVARLVRHWLTLADRLTADLAEAGERPLLSYDFLEAAERARLLGPAAATGAQDPSRLSPLTMFEERARRDPAAPAVTFEGATLTYGELDARAARLAAHLAGRGVGPESRVGLVLPRSAELVVAILAVLKAGGAYVPVDPASPADRIAYILTDSAVGLAVTSRAAGHALPGGPDGAPAVRTVVLDAPETLRVLAEGPARPAPVAVGADSAAYVIYTSGSTGRPKGVVVTHGNVARLLHATEEEFAFGPADVWTMFHSYAFDFTVWELWGALAHGGRLVVVGLDVARAPEEFARLLADERVTVLNQTPSAFYRLAEELAAAPALRARLALRAVVFGGEALDWGRIAEWVERSGKGGPVLVNMYGITETTVHVTSHHAEPGSLAPGANSVIGRALPHLRAYVLDAACRPVPAGVRGELYIAGGGLARGYLGRPELSATRFVADPFGGPGDRMYRTGDTARWTGAGTLDYLGRNDDQVKIRGFRIELGEIEALVAGHPSVAQAAVVVREDQPGDRRLVAYAVPAAGAPGGLDQGVLRESLAAALPEYMVPAAFVALERMPLTNNGKLDRRALPAPEYGDARAYVAPATPTEEAVAEIWAEVLGLAWDQVSAEEDFFSLGGNSVLSLRVIARVRTMFDIDPSARVMFDFPTVSRLSGKIEELIIAEIENDGDMAF</sequence>
<dbReference type="Pfam" id="PF00501">
    <property type="entry name" value="AMP-binding"/>
    <property type="match status" value="4"/>
</dbReference>
<dbReference type="InterPro" id="IPR006162">
    <property type="entry name" value="Ppantetheine_attach_site"/>
</dbReference>
<feature type="domain" description="Carrier" evidence="8">
    <location>
        <begin position="3127"/>
        <end position="3202"/>
    </location>
</feature>
<dbReference type="FunFam" id="2.30.38.10:FF:000001">
    <property type="entry name" value="Non-ribosomal peptide synthetase PvdI"/>
    <property type="match status" value="2"/>
</dbReference>
<dbReference type="Gene3D" id="3.30.300.30">
    <property type="match status" value="4"/>
</dbReference>
<dbReference type="Pfam" id="PF00668">
    <property type="entry name" value="Condensation"/>
    <property type="match status" value="4"/>
</dbReference>
<dbReference type="FunFam" id="3.40.50.980:FF:000001">
    <property type="entry name" value="Non-ribosomal peptide synthetase"/>
    <property type="match status" value="3"/>
</dbReference>
<evidence type="ECO:0000256" key="5">
    <source>
        <dbReference type="ARBA" id="ARBA00022737"/>
    </source>
</evidence>
<dbReference type="NCBIfam" id="TIGR01720">
    <property type="entry name" value="NRPS-para261"/>
    <property type="match status" value="1"/>
</dbReference>
<dbReference type="NCBIfam" id="NF003417">
    <property type="entry name" value="PRK04813.1"/>
    <property type="match status" value="4"/>
</dbReference>
<dbReference type="SUPFAM" id="SSF47336">
    <property type="entry name" value="ACP-like"/>
    <property type="match status" value="4"/>
</dbReference>
<dbReference type="InterPro" id="IPR023213">
    <property type="entry name" value="CAT-like_dom_sf"/>
</dbReference>
<dbReference type="GO" id="GO:0008610">
    <property type="term" value="P:lipid biosynthetic process"/>
    <property type="evidence" value="ECO:0007669"/>
    <property type="project" value="UniProtKB-ARBA"/>
</dbReference>
<dbReference type="Gene3D" id="3.40.50.980">
    <property type="match status" value="2"/>
</dbReference>
<dbReference type="Gene3D" id="3.30.559.10">
    <property type="entry name" value="Chloramphenicol acetyltransferase-like domain"/>
    <property type="match status" value="4"/>
</dbReference>
<dbReference type="GO" id="GO:0003824">
    <property type="term" value="F:catalytic activity"/>
    <property type="evidence" value="ECO:0007669"/>
    <property type="project" value="InterPro"/>
</dbReference>
<dbReference type="EMBL" id="UHID01000006">
    <property type="protein sequence ID" value="SUP57411.1"/>
    <property type="molecule type" value="Genomic_DNA"/>
</dbReference>
<feature type="region of interest" description="Disordered" evidence="7">
    <location>
        <begin position="1"/>
        <end position="40"/>
    </location>
</feature>
<dbReference type="PROSITE" id="PS00012">
    <property type="entry name" value="PHOSPHOPANTETHEINE"/>
    <property type="match status" value="4"/>
</dbReference>
<comment type="cofactor">
    <cofactor evidence="1">
        <name>pantetheine 4'-phosphate</name>
        <dbReference type="ChEBI" id="CHEBI:47942"/>
    </cofactor>
</comment>
<dbReference type="InterPro" id="IPR045851">
    <property type="entry name" value="AMP-bd_C_sf"/>
</dbReference>
<keyword evidence="5" id="KW-0677">Repeat</keyword>
<dbReference type="InterPro" id="IPR001242">
    <property type="entry name" value="Condensation_dom"/>
</dbReference>
<protein>
    <submittedName>
        <fullName evidence="9">ATP-dependent valine adenylase</fullName>
    </submittedName>
</protein>
<feature type="domain" description="Carrier" evidence="8">
    <location>
        <begin position="1591"/>
        <end position="1665"/>
    </location>
</feature>
<dbReference type="PROSITE" id="PS50075">
    <property type="entry name" value="CARRIER"/>
    <property type="match status" value="4"/>
</dbReference>
<dbReference type="GO" id="GO:0005829">
    <property type="term" value="C:cytosol"/>
    <property type="evidence" value="ECO:0007669"/>
    <property type="project" value="TreeGrafter"/>
</dbReference>
<evidence type="ECO:0000256" key="3">
    <source>
        <dbReference type="ARBA" id="ARBA00022450"/>
    </source>
</evidence>
<dbReference type="InterPro" id="IPR020845">
    <property type="entry name" value="AMP-binding_CS"/>
</dbReference>
<name>A0A380P0E6_STRGR</name>
<organism evidence="9 10">
    <name type="scientific">Streptomyces griseus</name>
    <dbReference type="NCBI Taxonomy" id="1911"/>
    <lineage>
        <taxon>Bacteria</taxon>
        <taxon>Bacillati</taxon>
        <taxon>Actinomycetota</taxon>
        <taxon>Actinomycetes</taxon>
        <taxon>Kitasatosporales</taxon>
        <taxon>Streptomycetaceae</taxon>
        <taxon>Streptomyces</taxon>
    </lineage>
</organism>
<feature type="compositionally biased region" description="Basic and acidic residues" evidence="7">
    <location>
        <begin position="536"/>
        <end position="548"/>
    </location>
</feature>
<evidence type="ECO:0000259" key="8">
    <source>
        <dbReference type="PROSITE" id="PS50075"/>
    </source>
</evidence>
<dbReference type="InterPro" id="IPR000873">
    <property type="entry name" value="AMP-dep_synth/lig_dom"/>
</dbReference>
<comment type="similarity">
    <text evidence="2">Belongs to the ATP-dependent AMP-binding enzyme family.</text>
</comment>
<keyword evidence="3" id="KW-0596">Phosphopantetheine</keyword>
<dbReference type="PANTHER" id="PTHR45527">
    <property type="entry name" value="NONRIBOSOMAL PEPTIDE SYNTHETASE"/>
    <property type="match status" value="1"/>
</dbReference>
<dbReference type="CDD" id="cd19543">
    <property type="entry name" value="DCL_NRPS"/>
    <property type="match status" value="1"/>
</dbReference>
<dbReference type="SUPFAM" id="SSF56801">
    <property type="entry name" value="Acetyl-CoA synthetase-like"/>
    <property type="match status" value="4"/>
</dbReference>
<dbReference type="FunFam" id="3.40.50.12780:FF:000012">
    <property type="entry name" value="Non-ribosomal peptide synthetase"/>
    <property type="match status" value="3"/>
</dbReference>
<evidence type="ECO:0000313" key="9">
    <source>
        <dbReference type="EMBL" id="SUP57411.1"/>
    </source>
</evidence>
<dbReference type="GO" id="GO:0017000">
    <property type="term" value="P:antibiotic biosynthetic process"/>
    <property type="evidence" value="ECO:0007669"/>
    <property type="project" value="UniProtKB-KW"/>
</dbReference>
<dbReference type="CDD" id="cd05930">
    <property type="entry name" value="A_NRPS"/>
    <property type="match status" value="1"/>
</dbReference>